<proteinExistence type="predicted"/>
<dbReference type="EMBL" id="LXQA010235800">
    <property type="protein sequence ID" value="MCI36626.1"/>
    <property type="molecule type" value="Genomic_DNA"/>
</dbReference>
<keyword evidence="2" id="KW-1185">Reference proteome</keyword>
<dbReference type="AlphaFoldDB" id="A0A392RM62"/>
<comment type="caution">
    <text evidence="1">The sequence shown here is derived from an EMBL/GenBank/DDBJ whole genome shotgun (WGS) entry which is preliminary data.</text>
</comment>
<dbReference type="Proteomes" id="UP000265520">
    <property type="component" value="Unassembled WGS sequence"/>
</dbReference>
<sequence length="25" mass="2801">MILLNCSDKSTTERTVQQCNTTKGE</sequence>
<name>A0A392RM62_9FABA</name>
<reference evidence="1 2" key="1">
    <citation type="journal article" date="2018" name="Front. Plant Sci.">
        <title>Red Clover (Trifolium pratense) and Zigzag Clover (T. medium) - A Picture of Genomic Similarities and Differences.</title>
        <authorList>
            <person name="Dluhosova J."/>
            <person name="Istvanek J."/>
            <person name="Nedelnik J."/>
            <person name="Repkova J."/>
        </authorList>
    </citation>
    <scope>NUCLEOTIDE SEQUENCE [LARGE SCALE GENOMIC DNA]</scope>
    <source>
        <strain evidence="2">cv. 10/8</strain>
        <tissue evidence="1">Leaf</tissue>
    </source>
</reference>
<protein>
    <submittedName>
        <fullName evidence="1">Uncharacterized protein</fullName>
    </submittedName>
</protein>
<evidence type="ECO:0000313" key="2">
    <source>
        <dbReference type="Proteomes" id="UP000265520"/>
    </source>
</evidence>
<feature type="non-terminal residue" evidence="1">
    <location>
        <position position="25"/>
    </location>
</feature>
<accession>A0A392RM62</accession>
<evidence type="ECO:0000313" key="1">
    <source>
        <dbReference type="EMBL" id="MCI36626.1"/>
    </source>
</evidence>
<organism evidence="1 2">
    <name type="scientific">Trifolium medium</name>
    <dbReference type="NCBI Taxonomy" id="97028"/>
    <lineage>
        <taxon>Eukaryota</taxon>
        <taxon>Viridiplantae</taxon>
        <taxon>Streptophyta</taxon>
        <taxon>Embryophyta</taxon>
        <taxon>Tracheophyta</taxon>
        <taxon>Spermatophyta</taxon>
        <taxon>Magnoliopsida</taxon>
        <taxon>eudicotyledons</taxon>
        <taxon>Gunneridae</taxon>
        <taxon>Pentapetalae</taxon>
        <taxon>rosids</taxon>
        <taxon>fabids</taxon>
        <taxon>Fabales</taxon>
        <taxon>Fabaceae</taxon>
        <taxon>Papilionoideae</taxon>
        <taxon>50 kb inversion clade</taxon>
        <taxon>NPAAA clade</taxon>
        <taxon>Hologalegina</taxon>
        <taxon>IRL clade</taxon>
        <taxon>Trifolieae</taxon>
        <taxon>Trifolium</taxon>
    </lineage>
</organism>